<name>A0A0L0FCF2_9EUKA</name>
<organism evidence="1 2">
    <name type="scientific">Sphaeroforma arctica JP610</name>
    <dbReference type="NCBI Taxonomy" id="667725"/>
    <lineage>
        <taxon>Eukaryota</taxon>
        <taxon>Ichthyosporea</taxon>
        <taxon>Ichthyophonida</taxon>
        <taxon>Sphaeroforma</taxon>
    </lineage>
</organism>
<evidence type="ECO:0000313" key="2">
    <source>
        <dbReference type="Proteomes" id="UP000054560"/>
    </source>
</evidence>
<dbReference type="RefSeq" id="XP_014147655.1">
    <property type="nucleotide sequence ID" value="XM_014292180.1"/>
</dbReference>
<reference evidence="1 2" key="1">
    <citation type="submission" date="2011-02" db="EMBL/GenBank/DDBJ databases">
        <title>The Genome Sequence of Sphaeroforma arctica JP610.</title>
        <authorList>
            <consortium name="The Broad Institute Genome Sequencing Platform"/>
            <person name="Russ C."/>
            <person name="Cuomo C."/>
            <person name="Young S.K."/>
            <person name="Zeng Q."/>
            <person name="Gargeya S."/>
            <person name="Alvarado L."/>
            <person name="Berlin A."/>
            <person name="Chapman S.B."/>
            <person name="Chen Z."/>
            <person name="Freedman E."/>
            <person name="Gellesch M."/>
            <person name="Goldberg J."/>
            <person name="Griggs A."/>
            <person name="Gujja S."/>
            <person name="Heilman E."/>
            <person name="Heiman D."/>
            <person name="Howarth C."/>
            <person name="Mehta T."/>
            <person name="Neiman D."/>
            <person name="Pearson M."/>
            <person name="Roberts A."/>
            <person name="Saif S."/>
            <person name="Shea T."/>
            <person name="Shenoy N."/>
            <person name="Sisk P."/>
            <person name="Stolte C."/>
            <person name="Sykes S."/>
            <person name="White J."/>
            <person name="Yandava C."/>
            <person name="Burger G."/>
            <person name="Gray M.W."/>
            <person name="Holland P.W.H."/>
            <person name="King N."/>
            <person name="Lang F.B.F."/>
            <person name="Roger A.J."/>
            <person name="Ruiz-Trillo I."/>
            <person name="Haas B."/>
            <person name="Nusbaum C."/>
            <person name="Birren B."/>
        </authorList>
    </citation>
    <scope>NUCLEOTIDE SEQUENCE [LARGE SCALE GENOMIC DNA]</scope>
    <source>
        <strain evidence="1 2">JP610</strain>
    </source>
</reference>
<protein>
    <submittedName>
        <fullName evidence="1">Uncharacterized protein</fullName>
    </submittedName>
</protein>
<dbReference type="AlphaFoldDB" id="A0A0L0FCF2"/>
<dbReference type="OrthoDB" id="190105at2759"/>
<evidence type="ECO:0000313" key="1">
    <source>
        <dbReference type="EMBL" id="KNC73753.1"/>
    </source>
</evidence>
<keyword evidence="2" id="KW-1185">Reference proteome</keyword>
<sequence>SAGANWKHLYAHITGIQKNWRSVTYKRREVKGHGNHVITYLYYDTDKIISASDDHTIK</sequence>
<dbReference type="Proteomes" id="UP000054560">
    <property type="component" value="Unassembled WGS sequence"/>
</dbReference>
<proteinExistence type="predicted"/>
<feature type="non-terminal residue" evidence="1">
    <location>
        <position position="58"/>
    </location>
</feature>
<gene>
    <name evidence="1" type="ORF">SARC_13690</name>
</gene>
<accession>A0A0L0FCF2</accession>
<dbReference type="GeneID" id="25914194"/>
<dbReference type="EMBL" id="KQ245196">
    <property type="protein sequence ID" value="KNC73753.1"/>
    <property type="molecule type" value="Genomic_DNA"/>
</dbReference>
<feature type="non-terminal residue" evidence="1">
    <location>
        <position position="1"/>
    </location>
</feature>